<name>X0SMW3_9ZZZZ</name>
<dbReference type="SUPFAM" id="SSF54593">
    <property type="entry name" value="Glyoxalase/Bleomycin resistance protein/Dihydroxybiphenyl dioxygenase"/>
    <property type="match status" value="1"/>
</dbReference>
<gene>
    <name evidence="2" type="ORF">S01H1_04092</name>
</gene>
<dbReference type="CDD" id="cd07247">
    <property type="entry name" value="SgaA_N_like"/>
    <property type="match status" value="1"/>
</dbReference>
<dbReference type="InterPro" id="IPR052164">
    <property type="entry name" value="Anthracycline_SecMetBiosynth"/>
</dbReference>
<reference evidence="2" key="1">
    <citation type="journal article" date="2014" name="Front. Microbiol.">
        <title>High frequency of phylogenetically diverse reductive dehalogenase-homologous genes in deep subseafloor sedimentary metagenomes.</title>
        <authorList>
            <person name="Kawai M."/>
            <person name="Futagami T."/>
            <person name="Toyoda A."/>
            <person name="Takaki Y."/>
            <person name="Nishi S."/>
            <person name="Hori S."/>
            <person name="Arai W."/>
            <person name="Tsubouchi T."/>
            <person name="Morono Y."/>
            <person name="Uchiyama I."/>
            <person name="Ito T."/>
            <person name="Fujiyama A."/>
            <person name="Inagaki F."/>
            <person name="Takami H."/>
        </authorList>
    </citation>
    <scope>NUCLEOTIDE SEQUENCE</scope>
    <source>
        <strain evidence="2">Expedition CK06-06</strain>
    </source>
</reference>
<feature type="domain" description="VOC" evidence="1">
    <location>
        <begin position="3"/>
        <end position="115"/>
    </location>
</feature>
<evidence type="ECO:0000313" key="2">
    <source>
        <dbReference type="EMBL" id="GAF82394.1"/>
    </source>
</evidence>
<dbReference type="InterPro" id="IPR037523">
    <property type="entry name" value="VOC_core"/>
</dbReference>
<sequence length="116" mass="13099">MNSICHIEIPSNDFDKVRKYYGDIFNWQFDYMKEMDYLVFKAPEGLNGGFSKGYAIADKPGILFYIDVEDIEATIKKAEELGGETIKGKTQISPEIGYFALLADLEGNQIGLWAKS</sequence>
<protein>
    <recommendedName>
        <fullName evidence="1">VOC domain-containing protein</fullName>
    </recommendedName>
</protein>
<dbReference type="PROSITE" id="PS51819">
    <property type="entry name" value="VOC"/>
    <property type="match status" value="1"/>
</dbReference>
<organism evidence="2">
    <name type="scientific">marine sediment metagenome</name>
    <dbReference type="NCBI Taxonomy" id="412755"/>
    <lineage>
        <taxon>unclassified sequences</taxon>
        <taxon>metagenomes</taxon>
        <taxon>ecological metagenomes</taxon>
    </lineage>
</organism>
<dbReference type="EMBL" id="BARS01002180">
    <property type="protein sequence ID" value="GAF82394.1"/>
    <property type="molecule type" value="Genomic_DNA"/>
</dbReference>
<dbReference type="InterPro" id="IPR029068">
    <property type="entry name" value="Glyas_Bleomycin-R_OHBP_Dase"/>
</dbReference>
<accession>X0SMW3</accession>
<dbReference type="AlphaFoldDB" id="X0SMW3"/>
<dbReference type="InterPro" id="IPR004360">
    <property type="entry name" value="Glyas_Fos-R_dOase_dom"/>
</dbReference>
<dbReference type="PANTHER" id="PTHR33993">
    <property type="entry name" value="GLYOXALASE-RELATED"/>
    <property type="match status" value="1"/>
</dbReference>
<proteinExistence type="predicted"/>
<dbReference type="Gene3D" id="3.10.180.10">
    <property type="entry name" value="2,3-Dihydroxybiphenyl 1,2-Dioxygenase, domain 1"/>
    <property type="match status" value="1"/>
</dbReference>
<comment type="caution">
    <text evidence="2">The sequence shown here is derived from an EMBL/GenBank/DDBJ whole genome shotgun (WGS) entry which is preliminary data.</text>
</comment>
<evidence type="ECO:0000259" key="1">
    <source>
        <dbReference type="PROSITE" id="PS51819"/>
    </source>
</evidence>
<dbReference type="Pfam" id="PF00903">
    <property type="entry name" value="Glyoxalase"/>
    <property type="match status" value="1"/>
</dbReference>